<evidence type="ECO:0000256" key="6">
    <source>
        <dbReference type="ARBA" id="ARBA00022989"/>
    </source>
</evidence>
<feature type="transmembrane region" description="Helical" evidence="9">
    <location>
        <begin position="102"/>
        <end position="123"/>
    </location>
</feature>
<feature type="transmembrane region" description="Helical" evidence="9">
    <location>
        <begin position="317"/>
        <end position="335"/>
    </location>
</feature>
<dbReference type="EMBL" id="JAPNTZ010000020">
    <property type="protein sequence ID" value="MCY1144559.1"/>
    <property type="molecule type" value="Genomic_DNA"/>
</dbReference>
<evidence type="ECO:0000259" key="11">
    <source>
        <dbReference type="Pfam" id="PF24878"/>
    </source>
</evidence>
<keyword evidence="2" id="KW-1003">Cell membrane</keyword>
<sequence length="738" mass="72580">MALLVGAAVLYLWDLSASGWGNNFYAAAAQAGAQSWKAWLFGSLDAGNAITVDKPPAALWVMGLSARIFGVNSWAILAPQALMGVASVWFLYAAVKRWFGTTAGLVAGAALALTPVAVLMFRYDNPDALLVLLMTAGAYTTVRAVEKASWKWLALTGVLLGFGFLAKMMQAFLVLPGFALVYLVAAPTGLGKRIRDLLVAGLALVVSAGWYVALVSLWPASSRPYIAGSTNNTLWELALGYNGLGRILGGSGNGGGGGGGGGGGNTGFGGATGIGRLFGSSMGLEISWLLPAALIALVAVLAATWRTPRTDRTRAAMVMWGGWVLVTGLTFSFMSGTIHPYYTVALAPGIAALVGICGRVLWQRRDQFWGRALLAAMIAATAVWGWVLLGRTDWLPALRWVSLALGVTLALFLLVLALRWRRLAVVALAAAILSAGAGSAAYAAATVTVPHTGSIPSSGPSGVSTGGMGGGMGGRGFNRDGGQGGPPSLDNENQAASGTGSSSSTGSGTGATGSDSVTSDSDSTDSTSGAAGAGSGAAGSGSVGSGSVGSGSAASDSGSGGATNIGSGGTAGAADTGSGSAGSGSSAGTDATTGSGEAGSPAGDGASAGEPPSGGGGMGGGTSANSELTALLKASTTKWSAAISGATSAADLELASGTSVIALGGWNGSDPSPTLAQFQAYVAAGQVHYYISGGGMGGGGGAGGESTQASQIASWVADHYTATTVGSTTVYDLTQTAG</sequence>
<keyword evidence="7 9" id="KW-0472">Membrane</keyword>
<feature type="domain" description="Glycosyltransferase RgtA/B/C/D-like" evidence="10">
    <location>
        <begin position="53"/>
        <end position="208"/>
    </location>
</feature>
<feature type="region of interest" description="Disordered" evidence="8">
    <location>
        <begin position="453"/>
        <end position="623"/>
    </location>
</feature>
<keyword evidence="13" id="KW-1185">Reference proteome</keyword>
<dbReference type="Pfam" id="PF24878">
    <property type="entry name" value="YkcB_C"/>
    <property type="match status" value="1"/>
</dbReference>
<feature type="transmembrane region" description="Helical" evidence="9">
    <location>
        <begin position="400"/>
        <end position="418"/>
    </location>
</feature>
<protein>
    <submittedName>
        <fullName evidence="12">Glycosyltransferase family 39 protein</fullName>
        <ecNumber evidence="12">2.4.-.-</ecNumber>
    </submittedName>
</protein>
<feature type="transmembrane region" description="Helical" evidence="9">
    <location>
        <begin position="425"/>
        <end position="445"/>
    </location>
</feature>
<evidence type="ECO:0000313" key="13">
    <source>
        <dbReference type="Proteomes" id="UP001151002"/>
    </source>
</evidence>
<feature type="compositionally biased region" description="Low complexity" evidence="8">
    <location>
        <begin position="572"/>
        <end position="611"/>
    </location>
</feature>
<accession>A0ABT4BDG8</accession>
<evidence type="ECO:0000256" key="7">
    <source>
        <dbReference type="ARBA" id="ARBA00023136"/>
    </source>
</evidence>
<keyword evidence="5 9" id="KW-0812">Transmembrane</keyword>
<feature type="transmembrane region" description="Helical" evidence="9">
    <location>
        <begin position="341"/>
        <end position="361"/>
    </location>
</feature>
<evidence type="ECO:0000259" key="10">
    <source>
        <dbReference type="Pfam" id="PF13231"/>
    </source>
</evidence>
<feature type="transmembrane region" description="Helical" evidence="9">
    <location>
        <begin position="286"/>
        <end position="305"/>
    </location>
</feature>
<evidence type="ECO:0000313" key="12">
    <source>
        <dbReference type="EMBL" id="MCY1144559.1"/>
    </source>
</evidence>
<feature type="transmembrane region" description="Helical" evidence="9">
    <location>
        <begin position="197"/>
        <end position="218"/>
    </location>
</feature>
<evidence type="ECO:0000256" key="9">
    <source>
        <dbReference type="SAM" id="Phobius"/>
    </source>
</evidence>
<keyword evidence="4 12" id="KW-0808">Transferase</keyword>
<proteinExistence type="predicted"/>
<reference evidence="12" key="1">
    <citation type="submission" date="2022-11" db="EMBL/GenBank/DDBJ databases">
        <authorList>
            <person name="Somphong A."/>
            <person name="Phongsopitanun W."/>
        </authorList>
    </citation>
    <scope>NUCLEOTIDE SEQUENCE</scope>
    <source>
        <strain evidence="12">Pm04-4</strain>
    </source>
</reference>
<dbReference type="PANTHER" id="PTHR33908">
    <property type="entry name" value="MANNOSYLTRANSFERASE YKCB-RELATED"/>
    <property type="match status" value="1"/>
</dbReference>
<feature type="compositionally biased region" description="Gly residues" evidence="8">
    <location>
        <begin position="464"/>
        <end position="485"/>
    </location>
</feature>
<keyword evidence="6 9" id="KW-1133">Transmembrane helix</keyword>
<gene>
    <name evidence="12" type="ORF">OWR29_41730</name>
</gene>
<feature type="compositionally biased region" description="Gly residues" evidence="8">
    <location>
        <begin position="531"/>
        <end position="549"/>
    </location>
</feature>
<name>A0ABT4BDG8_9ACTN</name>
<comment type="subcellular location">
    <subcellularLocation>
        <location evidence="1">Cell membrane</location>
        <topology evidence="1">Multi-pass membrane protein</topology>
    </subcellularLocation>
</comment>
<feature type="domain" description="Putative mannosyltransferase YkcA/B-like C-terminal" evidence="11">
    <location>
        <begin position="631"/>
        <end position="719"/>
    </location>
</feature>
<evidence type="ECO:0000256" key="4">
    <source>
        <dbReference type="ARBA" id="ARBA00022679"/>
    </source>
</evidence>
<dbReference type="GO" id="GO:0016757">
    <property type="term" value="F:glycosyltransferase activity"/>
    <property type="evidence" value="ECO:0007669"/>
    <property type="project" value="UniProtKB-KW"/>
</dbReference>
<feature type="transmembrane region" description="Helical" evidence="9">
    <location>
        <begin position="74"/>
        <end position="95"/>
    </location>
</feature>
<dbReference type="InterPro" id="IPR050297">
    <property type="entry name" value="LipidA_mod_glycosyltrf_83"/>
</dbReference>
<feature type="compositionally biased region" description="Low complexity" evidence="8">
    <location>
        <begin position="453"/>
        <end position="463"/>
    </location>
</feature>
<evidence type="ECO:0000256" key="1">
    <source>
        <dbReference type="ARBA" id="ARBA00004651"/>
    </source>
</evidence>
<dbReference type="InterPro" id="IPR056785">
    <property type="entry name" value="YkcA/B-like_C"/>
</dbReference>
<dbReference type="Pfam" id="PF13231">
    <property type="entry name" value="PMT_2"/>
    <property type="match status" value="1"/>
</dbReference>
<dbReference type="PANTHER" id="PTHR33908:SF3">
    <property type="entry name" value="UNDECAPRENYL PHOSPHATE-ALPHA-4-AMINO-4-DEOXY-L-ARABINOSE ARABINOSYL TRANSFERASE"/>
    <property type="match status" value="1"/>
</dbReference>
<dbReference type="Proteomes" id="UP001151002">
    <property type="component" value="Unassembled WGS sequence"/>
</dbReference>
<comment type="caution">
    <text evidence="12">The sequence shown here is derived from an EMBL/GenBank/DDBJ whole genome shotgun (WGS) entry which is preliminary data.</text>
</comment>
<evidence type="ECO:0000256" key="3">
    <source>
        <dbReference type="ARBA" id="ARBA00022676"/>
    </source>
</evidence>
<evidence type="ECO:0000256" key="2">
    <source>
        <dbReference type="ARBA" id="ARBA00022475"/>
    </source>
</evidence>
<organism evidence="12 13">
    <name type="scientific">Paractinoplanes pyxinae</name>
    <dbReference type="NCBI Taxonomy" id="2997416"/>
    <lineage>
        <taxon>Bacteria</taxon>
        <taxon>Bacillati</taxon>
        <taxon>Actinomycetota</taxon>
        <taxon>Actinomycetes</taxon>
        <taxon>Micromonosporales</taxon>
        <taxon>Micromonosporaceae</taxon>
        <taxon>Paractinoplanes</taxon>
    </lineage>
</organism>
<keyword evidence="3 12" id="KW-0328">Glycosyltransferase</keyword>
<feature type="transmembrane region" description="Helical" evidence="9">
    <location>
        <begin position="152"/>
        <end position="185"/>
    </location>
</feature>
<feature type="compositionally biased region" description="Gly residues" evidence="8">
    <location>
        <begin position="558"/>
        <end position="571"/>
    </location>
</feature>
<feature type="compositionally biased region" description="Low complexity" evidence="8">
    <location>
        <begin position="495"/>
        <end position="530"/>
    </location>
</feature>
<feature type="transmembrane region" description="Helical" evidence="9">
    <location>
        <begin position="368"/>
        <end position="388"/>
    </location>
</feature>
<evidence type="ECO:0000256" key="5">
    <source>
        <dbReference type="ARBA" id="ARBA00022692"/>
    </source>
</evidence>
<feature type="compositionally biased region" description="Gly residues" evidence="8">
    <location>
        <begin position="612"/>
        <end position="622"/>
    </location>
</feature>
<dbReference type="InterPro" id="IPR038731">
    <property type="entry name" value="RgtA/B/C-like"/>
</dbReference>
<evidence type="ECO:0000256" key="8">
    <source>
        <dbReference type="SAM" id="MobiDB-lite"/>
    </source>
</evidence>
<dbReference type="EC" id="2.4.-.-" evidence="12"/>